<feature type="region of interest" description="Disordered" evidence="1">
    <location>
        <begin position="168"/>
        <end position="188"/>
    </location>
</feature>
<feature type="non-terminal residue" evidence="3">
    <location>
        <position position="1"/>
    </location>
</feature>
<proteinExistence type="predicted"/>
<feature type="transmembrane region" description="Helical" evidence="2">
    <location>
        <begin position="21"/>
        <end position="42"/>
    </location>
</feature>
<dbReference type="EMBL" id="JAEPCM010000759">
    <property type="protein sequence ID" value="MCG7948654.1"/>
    <property type="molecule type" value="Genomic_DNA"/>
</dbReference>
<protein>
    <submittedName>
        <fullName evidence="3">Dynamin family protein</fullName>
    </submittedName>
</protein>
<sequence length="188" mass="20690">IEERCVPLVSNTLEKWRKRVLIGDAVLMGVTLLALLIYSINAGYWQGFSFQPPWLAADANSLIPWIVLLLVVVLLTAIHFTVRGVAARTLVKGLRKRAKEMGVKSNPVGSFIRSTKPWRSIFRKKPAGWGRKSRKQLTDVVQSTDTYIQTLNDQFTNPSGSEKLLAAEPATTAPVATESAEESPAVSS</sequence>
<gene>
    <name evidence="3" type="ORF">JAZ07_20125</name>
</gene>
<evidence type="ECO:0000313" key="4">
    <source>
        <dbReference type="Proteomes" id="UP000886667"/>
    </source>
</evidence>
<dbReference type="AlphaFoldDB" id="A0A9E4N720"/>
<reference evidence="3" key="1">
    <citation type="journal article" date="2021" name="Proc. Natl. Acad. Sci. U.S.A.">
        <title>Global biogeography of chemosynthetic symbionts reveals both localized and globally distributed symbiont groups. .</title>
        <authorList>
            <person name="Osvatic J.T."/>
            <person name="Wilkins L.G.E."/>
            <person name="Leibrecht L."/>
            <person name="Leray M."/>
            <person name="Zauner S."/>
            <person name="Polzin J."/>
            <person name="Camacho Y."/>
            <person name="Gros O."/>
            <person name="van Gils J.A."/>
            <person name="Eisen J.A."/>
            <person name="Petersen J.M."/>
            <person name="Yuen B."/>
        </authorList>
    </citation>
    <scope>NUCLEOTIDE SEQUENCE</scope>
    <source>
        <strain evidence="3">MAGclacostrist064TRANS</strain>
    </source>
</reference>
<comment type="caution">
    <text evidence="3">The sequence shown here is derived from an EMBL/GenBank/DDBJ whole genome shotgun (WGS) entry which is preliminary data.</text>
</comment>
<name>A0A9E4N720_9GAMM</name>
<evidence type="ECO:0000256" key="1">
    <source>
        <dbReference type="SAM" id="MobiDB-lite"/>
    </source>
</evidence>
<feature type="transmembrane region" description="Helical" evidence="2">
    <location>
        <begin position="62"/>
        <end position="86"/>
    </location>
</feature>
<accession>A0A9E4N720</accession>
<evidence type="ECO:0000313" key="3">
    <source>
        <dbReference type="EMBL" id="MCG7948654.1"/>
    </source>
</evidence>
<keyword evidence="2" id="KW-1133">Transmembrane helix</keyword>
<keyword evidence="2" id="KW-0812">Transmembrane</keyword>
<evidence type="ECO:0000256" key="2">
    <source>
        <dbReference type="SAM" id="Phobius"/>
    </source>
</evidence>
<keyword evidence="2" id="KW-0472">Membrane</keyword>
<organism evidence="3 4">
    <name type="scientific">Candidatus Thiodiazotropha taylori</name>
    <dbReference type="NCBI Taxonomy" id="2792791"/>
    <lineage>
        <taxon>Bacteria</taxon>
        <taxon>Pseudomonadati</taxon>
        <taxon>Pseudomonadota</taxon>
        <taxon>Gammaproteobacteria</taxon>
        <taxon>Chromatiales</taxon>
        <taxon>Sedimenticolaceae</taxon>
        <taxon>Candidatus Thiodiazotropha</taxon>
    </lineage>
</organism>
<dbReference type="Proteomes" id="UP000886667">
    <property type="component" value="Unassembled WGS sequence"/>
</dbReference>